<comment type="caution">
    <text evidence="2">The sequence shown here is derived from an EMBL/GenBank/DDBJ whole genome shotgun (WGS) entry which is preliminary data.</text>
</comment>
<feature type="compositionally biased region" description="Acidic residues" evidence="1">
    <location>
        <begin position="164"/>
        <end position="176"/>
    </location>
</feature>
<feature type="compositionally biased region" description="Polar residues" evidence="1">
    <location>
        <begin position="42"/>
        <end position="56"/>
    </location>
</feature>
<feature type="compositionally biased region" description="Basic and acidic residues" evidence="1">
    <location>
        <begin position="29"/>
        <end position="40"/>
    </location>
</feature>
<gene>
    <name evidence="2" type="ORF">PG999_005311</name>
</gene>
<dbReference type="EMBL" id="JAQQWP010000004">
    <property type="protein sequence ID" value="KAK8121191.1"/>
    <property type="molecule type" value="Genomic_DNA"/>
</dbReference>
<reference evidence="2 3" key="1">
    <citation type="submission" date="2023-01" db="EMBL/GenBank/DDBJ databases">
        <title>Analysis of 21 Apiospora genomes using comparative genomics revels a genus with tremendous synthesis potential of carbohydrate active enzymes and secondary metabolites.</title>
        <authorList>
            <person name="Sorensen T."/>
        </authorList>
    </citation>
    <scope>NUCLEOTIDE SEQUENCE [LARGE SCALE GENOMIC DNA]</scope>
    <source>
        <strain evidence="2 3">CBS 117206</strain>
    </source>
</reference>
<organism evidence="2 3">
    <name type="scientific">Apiospora kogelbergensis</name>
    <dbReference type="NCBI Taxonomy" id="1337665"/>
    <lineage>
        <taxon>Eukaryota</taxon>
        <taxon>Fungi</taxon>
        <taxon>Dikarya</taxon>
        <taxon>Ascomycota</taxon>
        <taxon>Pezizomycotina</taxon>
        <taxon>Sordariomycetes</taxon>
        <taxon>Xylariomycetidae</taxon>
        <taxon>Amphisphaeriales</taxon>
        <taxon>Apiosporaceae</taxon>
        <taxon>Apiospora</taxon>
    </lineage>
</organism>
<feature type="compositionally biased region" description="Low complexity" evidence="1">
    <location>
        <begin position="86"/>
        <end position="104"/>
    </location>
</feature>
<dbReference type="AlphaFoldDB" id="A0AAW0R1T8"/>
<protein>
    <submittedName>
        <fullName evidence="2">Uncharacterized protein</fullName>
    </submittedName>
</protein>
<name>A0AAW0R1T8_9PEZI</name>
<accession>A0AAW0R1T8</accession>
<feature type="compositionally biased region" description="Low complexity" evidence="1">
    <location>
        <begin position="128"/>
        <end position="145"/>
    </location>
</feature>
<feature type="compositionally biased region" description="Basic residues" evidence="1">
    <location>
        <begin position="105"/>
        <end position="117"/>
    </location>
</feature>
<evidence type="ECO:0000313" key="3">
    <source>
        <dbReference type="Proteomes" id="UP001392437"/>
    </source>
</evidence>
<keyword evidence="3" id="KW-1185">Reference proteome</keyword>
<evidence type="ECO:0000313" key="2">
    <source>
        <dbReference type="EMBL" id="KAK8121191.1"/>
    </source>
</evidence>
<feature type="compositionally biased region" description="Polar residues" evidence="1">
    <location>
        <begin position="118"/>
        <end position="127"/>
    </location>
</feature>
<evidence type="ECO:0000256" key="1">
    <source>
        <dbReference type="SAM" id="MobiDB-lite"/>
    </source>
</evidence>
<feature type="region of interest" description="Disordered" evidence="1">
    <location>
        <begin position="1"/>
        <end position="191"/>
    </location>
</feature>
<proteinExistence type="predicted"/>
<sequence>MVHPRDTGRLRRSSSRPRSVARSDTTYHSFHDVEMVEHASPRNANTVQTKPPQTWRNEPFTPSPMRRQDSGYESIPSGSKSDGSLHGSCRRTSTGTSSSTSSSHVRPRTRPSIHRATRSTPTSYTALSSRPASQQQHQPQQNSFSYFHFPNPESSYAALGQSDLEQEDEDDDDDELAGPVYPPPPQTTHYWTSDHTRRLEYAAIDAASQGVKGWVLKHMVPDCFIPKENRRLRFDDDTGSVRRYRLELDDDDCCFEKTKESGGRKTGWRMFGRSTTS</sequence>
<dbReference type="Proteomes" id="UP001392437">
    <property type="component" value="Unassembled WGS sequence"/>
</dbReference>